<keyword evidence="2" id="KW-1003">Cell membrane</keyword>
<keyword evidence="4" id="KW-1185">Reference proteome</keyword>
<name>A0ABW4Z6M0_9BACT</name>
<dbReference type="Pfam" id="PF00499">
    <property type="entry name" value="Oxidored_q3"/>
    <property type="match status" value="1"/>
</dbReference>
<keyword evidence="2" id="KW-0812">Transmembrane</keyword>
<evidence type="ECO:0000313" key="3">
    <source>
        <dbReference type="EMBL" id="MFD2157457.1"/>
    </source>
</evidence>
<keyword evidence="2" id="KW-1133">Transmembrane helix</keyword>
<accession>A0ABW4Z6M0</accession>
<reference evidence="4" key="1">
    <citation type="journal article" date="2019" name="Int. J. Syst. Evol. Microbiol.">
        <title>The Global Catalogue of Microorganisms (GCM) 10K type strain sequencing project: providing services to taxonomists for standard genome sequencing and annotation.</title>
        <authorList>
            <consortium name="The Broad Institute Genomics Platform"/>
            <consortium name="The Broad Institute Genome Sequencing Center for Infectious Disease"/>
            <person name="Wu L."/>
            <person name="Ma J."/>
        </authorList>
    </citation>
    <scope>NUCLEOTIDE SEQUENCE [LARGE SCALE GENOMIC DNA]</scope>
    <source>
        <strain evidence="4">CCUG 57942</strain>
    </source>
</reference>
<dbReference type="InterPro" id="IPR042106">
    <property type="entry name" value="Nuo/plastoQ_OxRdtase_6_NuoJ"/>
</dbReference>
<feature type="transmembrane region" description="Helical" evidence="2">
    <location>
        <begin position="30"/>
        <end position="51"/>
    </location>
</feature>
<comment type="caution">
    <text evidence="3">The sequence shown here is derived from an EMBL/GenBank/DDBJ whole genome shotgun (WGS) entry which is preliminary data.</text>
</comment>
<comment type="function">
    <text evidence="2">NDH-1 shuttles electrons from NADH, via FMN and iron-sulfur (Fe-S) centers, to quinones in the respiratory chain. Couples the redox reaction to proton translocation (for every two electrons transferred, four hydrogen ions are translocated across the cytoplasmic membrane), and thus conserves the redox energy in a proton gradient.</text>
</comment>
<dbReference type="Gene3D" id="1.20.120.1200">
    <property type="entry name" value="NADH-ubiquinone/plastoquinone oxidoreductase chain 6, subunit NuoJ"/>
    <property type="match status" value="1"/>
</dbReference>
<protein>
    <recommendedName>
        <fullName evidence="2">NADH-quinone oxidoreductase subunit J</fullName>
        <ecNumber evidence="2">7.1.1.-</ecNumber>
    </recommendedName>
</protein>
<keyword evidence="2" id="KW-0520">NAD</keyword>
<dbReference type="EC" id="7.1.1.-" evidence="2"/>
<sequence>MPIVLFYLFATIMLAGGVGVVALKNPVASALSMIVSFIGLAALFVGLNAYFVGILQILVYAGAVMVLFLFIIMLLDLKKEEGRETKMPALAAGVIIPGLLVLQLIAVFQTSQIKDFTPITPDSLAQSSETLDQHFQGVSKESTIHKSLNAPAPEDRTLPDVNLIGQKLFTEYNFPLQVIGVLLLVATIGCVSLSKKLKAKS</sequence>
<proteinExistence type="inferred from homology"/>
<evidence type="ECO:0000256" key="2">
    <source>
        <dbReference type="RuleBase" id="RU004429"/>
    </source>
</evidence>
<dbReference type="InterPro" id="IPR001457">
    <property type="entry name" value="NADH_UbQ/plastoQ_OxRdtase_su6"/>
</dbReference>
<evidence type="ECO:0000313" key="4">
    <source>
        <dbReference type="Proteomes" id="UP001597389"/>
    </source>
</evidence>
<gene>
    <name evidence="3" type="ORF">ACFSW8_00935</name>
</gene>
<feature type="transmembrane region" description="Helical" evidence="2">
    <location>
        <begin position="174"/>
        <end position="193"/>
    </location>
</feature>
<feature type="transmembrane region" description="Helical" evidence="2">
    <location>
        <begin position="89"/>
        <end position="108"/>
    </location>
</feature>
<comment type="similarity">
    <text evidence="1 2">Belongs to the complex I subunit 6 family.</text>
</comment>
<dbReference type="PANTHER" id="PTHR33269:SF17">
    <property type="entry name" value="NADH-UBIQUINONE OXIDOREDUCTASE CHAIN 6"/>
    <property type="match status" value="1"/>
</dbReference>
<comment type="subcellular location">
    <subcellularLocation>
        <location evidence="2">Cell membrane</location>
        <topology evidence="2">Multi-pass membrane protein</topology>
    </subcellularLocation>
</comment>
<feature type="transmembrane region" description="Helical" evidence="2">
    <location>
        <begin position="57"/>
        <end position="77"/>
    </location>
</feature>
<comment type="catalytic activity">
    <reaction evidence="2">
        <text>a quinone + NADH + 5 H(+)(in) = a quinol + NAD(+) + 4 H(+)(out)</text>
        <dbReference type="Rhea" id="RHEA:57888"/>
        <dbReference type="ChEBI" id="CHEBI:15378"/>
        <dbReference type="ChEBI" id="CHEBI:24646"/>
        <dbReference type="ChEBI" id="CHEBI:57540"/>
        <dbReference type="ChEBI" id="CHEBI:57945"/>
        <dbReference type="ChEBI" id="CHEBI:132124"/>
    </reaction>
</comment>
<dbReference type="PANTHER" id="PTHR33269">
    <property type="entry name" value="NADH-UBIQUINONE OXIDOREDUCTASE CHAIN 6"/>
    <property type="match status" value="1"/>
</dbReference>
<dbReference type="Proteomes" id="UP001597389">
    <property type="component" value="Unassembled WGS sequence"/>
</dbReference>
<dbReference type="EMBL" id="JBHUJB010000005">
    <property type="protein sequence ID" value="MFD2157457.1"/>
    <property type="molecule type" value="Genomic_DNA"/>
</dbReference>
<keyword evidence="2" id="KW-0874">Quinone</keyword>
<evidence type="ECO:0000256" key="1">
    <source>
        <dbReference type="ARBA" id="ARBA00005698"/>
    </source>
</evidence>
<organism evidence="3 4">
    <name type="scientific">Rubritalea tangerina</name>
    <dbReference type="NCBI Taxonomy" id="430798"/>
    <lineage>
        <taxon>Bacteria</taxon>
        <taxon>Pseudomonadati</taxon>
        <taxon>Verrucomicrobiota</taxon>
        <taxon>Verrucomicrobiia</taxon>
        <taxon>Verrucomicrobiales</taxon>
        <taxon>Rubritaleaceae</taxon>
        <taxon>Rubritalea</taxon>
    </lineage>
</organism>
<dbReference type="RefSeq" id="WP_377177216.1">
    <property type="nucleotide sequence ID" value="NZ_JBHUJB010000005.1"/>
</dbReference>
<keyword evidence="2" id="KW-0472">Membrane</keyword>
<feature type="transmembrane region" description="Helical" evidence="2">
    <location>
        <begin position="6"/>
        <end position="23"/>
    </location>
</feature>